<gene>
    <name evidence="1" type="ORF">DSO57_1035602</name>
</gene>
<evidence type="ECO:0000313" key="2">
    <source>
        <dbReference type="Proteomes" id="UP001165960"/>
    </source>
</evidence>
<reference evidence="1" key="1">
    <citation type="submission" date="2022-04" db="EMBL/GenBank/DDBJ databases">
        <title>Genome of the entomopathogenic fungus Entomophthora muscae.</title>
        <authorList>
            <person name="Elya C."/>
            <person name="Lovett B.R."/>
            <person name="Lee E."/>
            <person name="Macias A.M."/>
            <person name="Hajek A.E."/>
            <person name="De Bivort B.L."/>
            <person name="Kasson M.T."/>
            <person name="De Fine Licht H.H."/>
            <person name="Stajich J.E."/>
        </authorList>
    </citation>
    <scope>NUCLEOTIDE SEQUENCE</scope>
    <source>
        <strain evidence="1">Berkeley</strain>
    </source>
</reference>
<dbReference type="Proteomes" id="UP001165960">
    <property type="component" value="Unassembled WGS sequence"/>
</dbReference>
<proteinExistence type="predicted"/>
<accession>A0ACC2TAS7</accession>
<dbReference type="EMBL" id="QTSX02003159">
    <property type="protein sequence ID" value="KAJ9071576.1"/>
    <property type="molecule type" value="Genomic_DNA"/>
</dbReference>
<name>A0ACC2TAS7_9FUNG</name>
<comment type="caution">
    <text evidence="1">The sequence shown here is derived from an EMBL/GenBank/DDBJ whole genome shotgun (WGS) entry which is preliminary data.</text>
</comment>
<protein>
    <submittedName>
        <fullName evidence="1">Uncharacterized protein</fullName>
    </submittedName>
</protein>
<organism evidence="1 2">
    <name type="scientific">Entomophthora muscae</name>
    <dbReference type="NCBI Taxonomy" id="34485"/>
    <lineage>
        <taxon>Eukaryota</taxon>
        <taxon>Fungi</taxon>
        <taxon>Fungi incertae sedis</taxon>
        <taxon>Zoopagomycota</taxon>
        <taxon>Entomophthoromycotina</taxon>
        <taxon>Entomophthoromycetes</taxon>
        <taxon>Entomophthorales</taxon>
        <taxon>Entomophthoraceae</taxon>
        <taxon>Entomophthora</taxon>
    </lineage>
</organism>
<keyword evidence="2" id="KW-1185">Reference proteome</keyword>
<sequence>MKQGLFSFFASSALGNLITCRVPDGNPTNIPEDCQVCQDDIIIEHGMLPDNHLALKQIAGRLIVKTSLPDHFKIPIHVETLELTGDLPNNLDLGLIQAQALHVNKVLGFSTVTFNGLNPRFIYIDKSHVKLRGIISDHISKLEITSSSLNDTAFDVKTADNISISQTTISGIKIFPSLQEVYSLNINFSTMDNLIIPLVKATGDISIFFNKKPSVVNFLDLQEVQGTFGVRGFEIRAINIPSLKEAHALEKSTKVFSINMAPDISWADESTFHSENFCNDYSSTFQHRNLNFKSKIPCQPLCESQVVLNSRNLKEFQKFHTAQDLILDGSFLHVDVELPELRELSGALEFRSFRKRAHFPLLRKLGGSLEITGNSYVPVSSFTNLEVASLHVLNTVNLDILEFNNLRIANDVVIAGTLEMVSGISSKKLKNITISNNTDLWELLLPNLSSAENISITNNPKLLYLEKTFPNLGRVEKSLQVEESNMVNLKLPVVEKIESCLISNNPHLARIEMPFLVQGSMAITSSGNPMYASLQTASGEKSVVDAASPPSRR</sequence>
<evidence type="ECO:0000313" key="1">
    <source>
        <dbReference type="EMBL" id="KAJ9071576.1"/>
    </source>
</evidence>